<dbReference type="PROSITE" id="PS00067">
    <property type="entry name" value="3HCDH"/>
    <property type="match status" value="1"/>
</dbReference>
<dbReference type="GO" id="GO:0006635">
    <property type="term" value="P:fatty acid beta-oxidation"/>
    <property type="evidence" value="ECO:0007669"/>
    <property type="project" value="UniProtKB-UniPathway"/>
</dbReference>
<keyword evidence="7" id="KW-0560">Oxidoreductase</keyword>
<dbReference type="GO" id="GO:0008692">
    <property type="term" value="F:3-hydroxybutyryl-CoA epimerase activity"/>
    <property type="evidence" value="ECO:0007669"/>
    <property type="project" value="InterPro"/>
</dbReference>
<name>A0A1E5E1A0_9VIBR</name>
<dbReference type="Pfam" id="PF02737">
    <property type="entry name" value="3HCDH_N"/>
    <property type="match status" value="1"/>
</dbReference>
<dbReference type="Pfam" id="PF00725">
    <property type="entry name" value="3HCDH"/>
    <property type="match status" value="2"/>
</dbReference>
<dbReference type="FunFam" id="3.40.50.720:FF:000009">
    <property type="entry name" value="Fatty oxidation complex, alpha subunit"/>
    <property type="match status" value="1"/>
</dbReference>
<evidence type="ECO:0000256" key="7">
    <source>
        <dbReference type="ARBA" id="ARBA00023002"/>
    </source>
</evidence>
<evidence type="ECO:0000256" key="13">
    <source>
        <dbReference type="ARBA" id="ARBA00049556"/>
    </source>
</evidence>
<evidence type="ECO:0000256" key="12">
    <source>
        <dbReference type="ARBA" id="ARBA00023268"/>
    </source>
</evidence>
<evidence type="ECO:0000256" key="1">
    <source>
        <dbReference type="ARBA" id="ARBA00005005"/>
    </source>
</evidence>
<dbReference type="eggNOG" id="COG1250">
    <property type="taxonomic scope" value="Bacteria"/>
</dbReference>
<comment type="catalytic activity">
    <reaction evidence="13">
        <text>a (3S)-3-hydroxyacyl-CoA + NAD(+) = a 3-oxoacyl-CoA + NADH + H(+)</text>
        <dbReference type="Rhea" id="RHEA:22432"/>
        <dbReference type="ChEBI" id="CHEBI:15378"/>
        <dbReference type="ChEBI" id="CHEBI:57318"/>
        <dbReference type="ChEBI" id="CHEBI:57540"/>
        <dbReference type="ChEBI" id="CHEBI:57945"/>
        <dbReference type="ChEBI" id="CHEBI:90726"/>
        <dbReference type="EC" id="1.1.1.35"/>
    </reaction>
</comment>
<feature type="coiled-coil region" evidence="15">
    <location>
        <begin position="187"/>
        <end position="214"/>
    </location>
</feature>
<dbReference type="Proteomes" id="UP000094070">
    <property type="component" value="Unassembled WGS sequence"/>
</dbReference>
<dbReference type="AlphaFoldDB" id="A0A1E5E1A0"/>
<dbReference type="SUPFAM" id="SSF48179">
    <property type="entry name" value="6-phosphogluconate dehydrogenase C-terminal domain-like"/>
    <property type="match status" value="2"/>
</dbReference>
<evidence type="ECO:0000256" key="4">
    <source>
        <dbReference type="ARBA" id="ARBA00012076"/>
    </source>
</evidence>
<dbReference type="Gene3D" id="1.10.1040.50">
    <property type="match status" value="1"/>
</dbReference>
<dbReference type="UniPathway" id="UPA00659"/>
<dbReference type="OrthoDB" id="5389341at2"/>
<evidence type="ECO:0000256" key="11">
    <source>
        <dbReference type="ARBA" id="ARBA00023239"/>
    </source>
</evidence>
<organism evidence="18 19">
    <name type="scientific">Vibrio rumoiensis 1S-45</name>
    <dbReference type="NCBI Taxonomy" id="1188252"/>
    <lineage>
        <taxon>Bacteria</taxon>
        <taxon>Pseudomonadati</taxon>
        <taxon>Pseudomonadota</taxon>
        <taxon>Gammaproteobacteria</taxon>
        <taxon>Vibrionales</taxon>
        <taxon>Vibrionaceae</taxon>
        <taxon>Vibrio</taxon>
    </lineage>
</organism>
<evidence type="ECO:0000259" key="17">
    <source>
        <dbReference type="Pfam" id="PF02737"/>
    </source>
</evidence>
<comment type="caution">
    <text evidence="18">The sequence shown here is derived from an EMBL/GenBank/DDBJ whole genome shotgun (WGS) entry which is preliminary data.</text>
</comment>
<keyword evidence="11" id="KW-0456">Lyase</keyword>
<dbReference type="GO" id="GO:0004300">
    <property type="term" value="F:enoyl-CoA hydratase activity"/>
    <property type="evidence" value="ECO:0007669"/>
    <property type="project" value="UniProtKB-EC"/>
</dbReference>
<comment type="similarity">
    <text evidence="3">In the N-terminal section; belongs to the enoyl-CoA hydratase/isomerase family.</text>
</comment>
<dbReference type="PANTHER" id="PTHR43612">
    <property type="entry name" value="TRIFUNCTIONAL ENZYME SUBUNIT ALPHA"/>
    <property type="match status" value="1"/>
</dbReference>
<keyword evidence="10" id="KW-0413">Isomerase</keyword>
<dbReference type="InterPro" id="IPR050136">
    <property type="entry name" value="FA_oxidation_alpha_subunit"/>
</dbReference>
<dbReference type="CDD" id="cd06558">
    <property type="entry name" value="crotonase-like"/>
    <property type="match status" value="1"/>
</dbReference>
<sequence length="721" mass="78079">MIYQNTSLHVKALQDGIAELTFSADASVNTLNSKTLSALNEALDAVKAQPAITGLIISSDKDAFIVGADITEFLGLFAKPAEELDHWVKYANDIFCKLEDLPFPTVSVIRGFALGGGCELVLSTDLRIGDNSAVIGLPETKLGIIPGFGGTVRLPRVIGADNAMEMIATAKQLKANEAIKLGLLDAIVDTEKLHESAIETLKQAQENKIDWQARRLQKTSALSLSKIESLMSFSMAKGMISAKAGPHYPAPIASVKAVEEASTLGRDGALDIERKYFIKMAQTEVAQSLISLFLNDQYIKGIAKKAGKAAPKTERAAVLGAGIMGGGIAYQSASRGVPVLMKDIAQASLDLGMNEASKLLNKQLERGRIDGFKLSKILGSITPSLHYAGIEQADIIVEAVVENPKVKAAVLAEVEASAAEGAVLASNTSTIPINLLAQSVKRPENFCGMHFFNPVHRMPLVEIIRGEKTSDETINRVVAYAAQMGKSPIVVNDCPGFFVNRVLFPYFGGFNLLLRDGGDFTQIDKVMERKFGWPMGPAYLLDVVGIDTAHHAQEVMAQGFPERMGKDGRDAIDALFEAKKYGQKNASGFYTYSIDRKGKPKKTFDKDVLALFEGITAPSQAFSDEDIINRTMIPMINEVVLCLQEGIIASPQEADMALVYGLGFPPFRGGVFRYLDSVGIQNYIQSASQYQDLSPMYQVPQLLLDMAEKNETFYSSQKAAV</sequence>
<keyword evidence="5" id="KW-0276">Fatty acid metabolism</keyword>
<dbReference type="SUPFAM" id="SSF51735">
    <property type="entry name" value="NAD(P)-binding Rossmann-fold domains"/>
    <property type="match status" value="1"/>
</dbReference>
<comment type="pathway">
    <text evidence="1">Lipid metabolism; fatty acid beta-oxidation.</text>
</comment>
<keyword evidence="12" id="KW-0511">Multifunctional enzyme</keyword>
<dbReference type="InterPro" id="IPR006108">
    <property type="entry name" value="3HC_DH_C"/>
</dbReference>
<evidence type="ECO:0000256" key="5">
    <source>
        <dbReference type="ARBA" id="ARBA00022832"/>
    </source>
</evidence>
<accession>A0A1E5E1A0</accession>
<keyword evidence="19" id="KW-1185">Reference proteome</keyword>
<dbReference type="NCBIfam" id="NF008727">
    <property type="entry name" value="PRK11730.1"/>
    <property type="match status" value="1"/>
</dbReference>
<feature type="domain" description="3-hydroxyacyl-CoA dehydrogenase C-terminal" evidence="16">
    <location>
        <begin position="496"/>
        <end position="592"/>
    </location>
</feature>
<gene>
    <name evidence="18" type="ORF">A1QC_10205</name>
</gene>
<dbReference type="InterPro" id="IPR001753">
    <property type="entry name" value="Enoyl-CoA_hydra/iso"/>
</dbReference>
<dbReference type="InterPro" id="IPR012799">
    <property type="entry name" value="FadB"/>
</dbReference>
<dbReference type="EMBL" id="AJYK02000077">
    <property type="protein sequence ID" value="OEF24346.1"/>
    <property type="molecule type" value="Genomic_DNA"/>
</dbReference>
<keyword evidence="15" id="KW-0175">Coiled coil</keyword>
<protein>
    <recommendedName>
        <fullName evidence="4">enoyl-CoA hydratase</fullName>
        <ecNumber evidence="4">4.2.1.17</ecNumber>
    </recommendedName>
</protein>
<evidence type="ECO:0000313" key="18">
    <source>
        <dbReference type="EMBL" id="OEF24346.1"/>
    </source>
</evidence>
<evidence type="ECO:0000256" key="3">
    <source>
        <dbReference type="ARBA" id="ARBA00008750"/>
    </source>
</evidence>
<dbReference type="eggNOG" id="COG1024">
    <property type="taxonomic scope" value="Bacteria"/>
</dbReference>
<dbReference type="EC" id="4.2.1.17" evidence="4"/>
<dbReference type="InterPro" id="IPR036291">
    <property type="entry name" value="NAD(P)-bd_dom_sf"/>
</dbReference>
<evidence type="ECO:0000256" key="8">
    <source>
        <dbReference type="ARBA" id="ARBA00023027"/>
    </source>
</evidence>
<evidence type="ECO:0000256" key="6">
    <source>
        <dbReference type="ARBA" id="ARBA00022963"/>
    </source>
</evidence>
<comment type="similarity">
    <text evidence="2">In the central section; belongs to the 3-hydroxyacyl-CoA dehydrogenase family.</text>
</comment>
<reference evidence="18 19" key="1">
    <citation type="journal article" date="2012" name="Science">
        <title>Ecological populations of bacteria act as socially cohesive units of antibiotic production and resistance.</title>
        <authorList>
            <person name="Cordero O.X."/>
            <person name="Wildschutte H."/>
            <person name="Kirkup B."/>
            <person name="Proehl S."/>
            <person name="Ngo L."/>
            <person name="Hussain F."/>
            <person name="Le Roux F."/>
            <person name="Mincer T."/>
            <person name="Polz M.F."/>
        </authorList>
    </citation>
    <scope>NUCLEOTIDE SEQUENCE [LARGE SCALE GENOMIC DNA]</scope>
    <source>
        <strain evidence="18 19">1S-45</strain>
    </source>
</reference>
<dbReference type="GO" id="GO:0036125">
    <property type="term" value="C:fatty acid beta-oxidation multienzyme complex"/>
    <property type="evidence" value="ECO:0007669"/>
    <property type="project" value="InterPro"/>
</dbReference>
<evidence type="ECO:0000259" key="16">
    <source>
        <dbReference type="Pfam" id="PF00725"/>
    </source>
</evidence>
<keyword evidence="8" id="KW-0520">NAD</keyword>
<evidence type="ECO:0000256" key="2">
    <source>
        <dbReference type="ARBA" id="ARBA00007005"/>
    </source>
</evidence>
<dbReference type="SUPFAM" id="SSF52096">
    <property type="entry name" value="ClpP/crotonase"/>
    <property type="match status" value="1"/>
</dbReference>
<dbReference type="GO" id="GO:0004165">
    <property type="term" value="F:delta(3)-delta(2)-enoyl-CoA isomerase activity"/>
    <property type="evidence" value="ECO:0007669"/>
    <property type="project" value="InterPro"/>
</dbReference>
<evidence type="ECO:0000256" key="15">
    <source>
        <dbReference type="SAM" id="Coils"/>
    </source>
</evidence>
<dbReference type="NCBIfam" id="TIGR02437">
    <property type="entry name" value="FadB"/>
    <property type="match status" value="1"/>
</dbReference>
<dbReference type="RefSeq" id="WP_017025717.1">
    <property type="nucleotide sequence ID" value="NZ_AJYK02000077.1"/>
</dbReference>
<dbReference type="PROSITE" id="PS00166">
    <property type="entry name" value="ENOYL_COA_HYDRATASE"/>
    <property type="match status" value="1"/>
</dbReference>
<proteinExistence type="inferred from homology"/>
<keyword evidence="6" id="KW-0442">Lipid degradation</keyword>
<dbReference type="Gene3D" id="3.90.226.10">
    <property type="entry name" value="2-enoyl-CoA Hydratase, Chain A, domain 1"/>
    <property type="match status" value="1"/>
</dbReference>
<dbReference type="STRING" id="1188252.A1QC_10205"/>
<evidence type="ECO:0000256" key="14">
    <source>
        <dbReference type="RuleBase" id="RU003707"/>
    </source>
</evidence>
<comment type="similarity">
    <text evidence="14">Belongs to the enoyl-CoA hydratase/isomerase family.</text>
</comment>
<dbReference type="Gene3D" id="3.40.50.720">
    <property type="entry name" value="NAD(P)-binding Rossmann-like Domain"/>
    <property type="match status" value="1"/>
</dbReference>
<evidence type="ECO:0000256" key="9">
    <source>
        <dbReference type="ARBA" id="ARBA00023098"/>
    </source>
</evidence>
<dbReference type="GO" id="GO:0016509">
    <property type="term" value="F:long-chain (3S)-3-hydroxyacyl-CoA dehydrogenase (NAD+) activity"/>
    <property type="evidence" value="ECO:0007669"/>
    <property type="project" value="TreeGrafter"/>
</dbReference>
<dbReference type="InterPro" id="IPR018376">
    <property type="entry name" value="Enoyl-CoA_hyd/isom_CS"/>
</dbReference>
<feature type="domain" description="3-hydroxyacyl-CoA dehydrogenase C-terminal" evidence="16">
    <location>
        <begin position="627"/>
        <end position="712"/>
    </location>
</feature>
<evidence type="ECO:0000313" key="19">
    <source>
        <dbReference type="Proteomes" id="UP000094070"/>
    </source>
</evidence>
<dbReference type="Pfam" id="PF00378">
    <property type="entry name" value="ECH_1"/>
    <property type="match status" value="1"/>
</dbReference>
<dbReference type="InterPro" id="IPR006180">
    <property type="entry name" value="3-OHacyl-CoA_DH_CS"/>
</dbReference>
<dbReference type="GO" id="GO:0070403">
    <property type="term" value="F:NAD+ binding"/>
    <property type="evidence" value="ECO:0007669"/>
    <property type="project" value="InterPro"/>
</dbReference>
<evidence type="ECO:0000256" key="10">
    <source>
        <dbReference type="ARBA" id="ARBA00023235"/>
    </source>
</evidence>
<dbReference type="InterPro" id="IPR008927">
    <property type="entry name" value="6-PGluconate_DH-like_C_sf"/>
</dbReference>
<keyword evidence="9" id="KW-0443">Lipid metabolism</keyword>
<feature type="domain" description="3-hydroxyacyl-CoA dehydrogenase NAD binding" evidence="17">
    <location>
        <begin position="316"/>
        <end position="494"/>
    </location>
</feature>
<dbReference type="PANTHER" id="PTHR43612:SF3">
    <property type="entry name" value="TRIFUNCTIONAL ENZYME SUBUNIT ALPHA, MITOCHONDRIAL"/>
    <property type="match status" value="1"/>
</dbReference>
<dbReference type="InterPro" id="IPR029045">
    <property type="entry name" value="ClpP/crotonase-like_dom_sf"/>
</dbReference>
<dbReference type="InterPro" id="IPR006176">
    <property type="entry name" value="3-OHacyl-CoA_DH_NAD-bd"/>
</dbReference>